<evidence type="ECO:0000256" key="1">
    <source>
        <dbReference type="SAM" id="MobiDB-lite"/>
    </source>
</evidence>
<dbReference type="AlphaFoldDB" id="A0A8X6S0X0"/>
<dbReference type="Proteomes" id="UP000887159">
    <property type="component" value="Unassembled WGS sequence"/>
</dbReference>
<feature type="region of interest" description="Disordered" evidence="1">
    <location>
        <begin position="38"/>
        <end position="75"/>
    </location>
</feature>
<keyword evidence="3" id="KW-1185">Reference proteome</keyword>
<comment type="caution">
    <text evidence="2">The sequence shown here is derived from an EMBL/GenBank/DDBJ whole genome shotgun (WGS) entry which is preliminary data.</text>
</comment>
<evidence type="ECO:0000313" key="3">
    <source>
        <dbReference type="Proteomes" id="UP000887159"/>
    </source>
</evidence>
<evidence type="ECO:0000313" key="2">
    <source>
        <dbReference type="EMBL" id="GFY04814.1"/>
    </source>
</evidence>
<organism evidence="2 3">
    <name type="scientific">Trichonephila clavipes</name>
    <name type="common">Golden silk orbweaver</name>
    <name type="synonym">Nephila clavipes</name>
    <dbReference type="NCBI Taxonomy" id="2585209"/>
    <lineage>
        <taxon>Eukaryota</taxon>
        <taxon>Metazoa</taxon>
        <taxon>Ecdysozoa</taxon>
        <taxon>Arthropoda</taxon>
        <taxon>Chelicerata</taxon>
        <taxon>Arachnida</taxon>
        <taxon>Araneae</taxon>
        <taxon>Araneomorphae</taxon>
        <taxon>Entelegynae</taxon>
        <taxon>Araneoidea</taxon>
        <taxon>Nephilidae</taxon>
        <taxon>Trichonephila</taxon>
    </lineage>
</organism>
<protein>
    <submittedName>
        <fullName evidence="2">Uncharacterized protein</fullName>
    </submittedName>
</protein>
<gene>
    <name evidence="2" type="ORF">TNCV_3952211</name>
</gene>
<sequence>MNVLNVMSERKSVVWDGFEGRCRMGQPIGVNVHCTKHPIREQPLSSQPSQKTQKLSTQMKNHSHASRIPLLDQSPPCHSAEWKTPLLSSPASDYHDMGLRTVLTVQTPKE</sequence>
<feature type="compositionally biased region" description="Polar residues" evidence="1">
    <location>
        <begin position="43"/>
        <end position="60"/>
    </location>
</feature>
<proteinExistence type="predicted"/>
<reference evidence="2" key="1">
    <citation type="submission" date="2020-08" db="EMBL/GenBank/DDBJ databases">
        <title>Multicomponent nature underlies the extraordinary mechanical properties of spider dragline silk.</title>
        <authorList>
            <person name="Kono N."/>
            <person name="Nakamura H."/>
            <person name="Mori M."/>
            <person name="Yoshida Y."/>
            <person name="Ohtoshi R."/>
            <person name="Malay A.D."/>
            <person name="Moran D.A.P."/>
            <person name="Tomita M."/>
            <person name="Numata K."/>
            <person name="Arakawa K."/>
        </authorList>
    </citation>
    <scope>NUCLEOTIDE SEQUENCE</scope>
</reference>
<dbReference type="EMBL" id="BMAU01021246">
    <property type="protein sequence ID" value="GFY04814.1"/>
    <property type="molecule type" value="Genomic_DNA"/>
</dbReference>
<name>A0A8X6S0X0_TRICX</name>
<accession>A0A8X6S0X0</accession>